<comment type="caution">
    <text evidence="1">The sequence shown here is derived from an EMBL/GenBank/DDBJ whole genome shotgun (WGS) entry which is preliminary data.</text>
</comment>
<sequence>MESVKGLQGYWHATDGSWKDDGKKTLCGKGISPNYYRTDTKIVNCPIGKKKLRELKDTK</sequence>
<gene>
    <name evidence="1" type="ORF">LCGC14_2543310</name>
</gene>
<dbReference type="AlphaFoldDB" id="A0A0F9DI40"/>
<protein>
    <submittedName>
        <fullName evidence="1">Uncharacterized protein</fullName>
    </submittedName>
</protein>
<reference evidence="1" key="1">
    <citation type="journal article" date="2015" name="Nature">
        <title>Complex archaea that bridge the gap between prokaryotes and eukaryotes.</title>
        <authorList>
            <person name="Spang A."/>
            <person name="Saw J.H."/>
            <person name="Jorgensen S.L."/>
            <person name="Zaremba-Niedzwiedzka K."/>
            <person name="Martijn J."/>
            <person name="Lind A.E."/>
            <person name="van Eijk R."/>
            <person name="Schleper C."/>
            <person name="Guy L."/>
            <person name="Ettema T.J."/>
        </authorList>
    </citation>
    <scope>NUCLEOTIDE SEQUENCE</scope>
</reference>
<organism evidence="1">
    <name type="scientific">marine sediment metagenome</name>
    <dbReference type="NCBI Taxonomy" id="412755"/>
    <lineage>
        <taxon>unclassified sequences</taxon>
        <taxon>metagenomes</taxon>
        <taxon>ecological metagenomes</taxon>
    </lineage>
</organism>
<accession>A0A0F9DI40</accession>
<proteinExistence type="predicted"/>
<dbReference type="EMBL" id="LAZR01041553">
    <property type="protein sequence ID" value="KKL11683.1"/>
    <property type="molecule type" value="Genomic_DNA"/>
</dbReference>
<evidence type="ECO:0000313" key="1">
    <source>
        <dbReference type="EMBL" id="KKL11683.1"/>
    </source>
</evidence>
<name>A0A0F9DI40_9ZZZZ</name>